<dbReference type="EMBL" id="JBHTJI010000030">
    <property type="protein sequence ID" value="MFD0991031.1"/>
    <property type="molecule type" value="Genomic_DNA"/>
</dbReference>
<keyword evidence="1" id="KW-0732">Signal</keyword>
<protein>
    <submittedName>
        <fullName evidence="2">Uncharacterized protein</fullName>
    </submittedName>
</protein>
<keyword evidence="3" id="KW-1185">Reference proteome</keyword>
<proteinExistence type="predicted"/>
<feature type="signal peptide" evidence="1">
    <location>
        <begin position="1"/>
        <end position="19"/>
    </location>
</feature>
<dbReference type="Proteomes" id="UP001597061">
    <property type="component" value="Unassembled WGS sequence"/>
</dbReference>
<evidence type="ECO:0000256" key="1">
    <source>
        <dbReference type="SAM" id="SignalP"/>
    </source>
</evidence>
<reference evidence="3" key="1">
    <citation type="journal article" date="2019" name="Int. J. Syst. Evol. Microbiol.">
        <title>The Global Catalogue of Microorganisms (GCM) 10K type strain sequencing project: providing services to taxonomists for standard genome sequencing and annotation.</title>
        <authorList>
            <consortium name="The Broad Institute Genomics Platform"/>
            <consortium name="The Broad Institute Genome Sequencing Center for Infectious Disease"/>
            <person name="Wu L."/>
            <person name="Ma J."/>
        </authorList>
    </citation>
    <scope>NUCLEOTIDE SEQUENCE [LARGE SCALE GENOMIC DNA]</scope>
    <source>
        <strain evidence="3">CCUG 62414</strain>
    </source>
</reference>
<organism evidence="2 3">
    <name type="scientific">Mariniflexile jejuense</name>
    <dbReference type="NCBI Taxonomy" id="1173582"/>
    <lineage>
        <taxon>Bacteria</taxon>
        <taxon>Pseudomonadati</taxon>
        <taxon>Bacteroidota</taxon>
        <taxon>Flavobacteriia</taxon>
        <taxon>Flavobacteriales</taxon>
        <taxon>Flavobacteriaceae</taxon>
        <taxon>Mariniflexile</taxon>
    </lineage>
</organism>
<gene>
    <name evidence="2" type="ORF">ACFQ1R_13060</name>
</gene>
<evidence type="ECO:0000313" key="2">
    <source>
        <dbReference type="EMBL" id="MFD0991031.1"/>
    </source>
</evidence>
<accession>A0ABW3JLQ1</accession>
<feature type="chain" id="PRO_5046675706" evidence="1">
    <location>
        <begin position="20"/>
        <end position="172"/>
    </location>
</feature>
<comment type="caution">
    <text evidence="2">The sequence shown here is derived from an EMBL/GenBank/DDBJ whole genome shotgun (WGS) entry which is preliminary data.</text>
</comment>
<sequence length="172" mass="20023">MLRILIFALLLSFSNTIFSQEIKIDSLLTEKQNAEWIAEFEKLESKSEQIAELKKKIESDSIYYVGNTHFHNSGNERVEHQNFGSGKKIYESNCECKIMYQLMVKSDKYLLDYSEFEHTDKILNLINNSNIEKITVYKNDLAPILFGQRAKCGGIILYSDNRKLKKKIKNVL</sequence>
<dbReference type="RefSeq" id="WP_379926703.1">
    <property type="nucleotide sequence ID" value="NZ_JBHTJI010000030.1"/>
</dbReference>
<evidence type="ECO:0000313" key="3">
    <source>
        <dbReference type="Proteomes" id="UP001597061"/>
    </source>
</evidence>
<name>A0ABW3JLQ1_9FLAO</name>